<dbReference type="NCBIfam" id="TIGR02937">
    <property type="entry name" value="sigma70-ECF"/>
    <property type="match status" value="1"/>
</dbReference>
<dbReference type="InterPro" id="IPR039425">
    <property type="entry name" value="RNA_pol_sigma-70-like"/>
</dbReference>
<name>A0A1S7SF14_AGRTU</name>
<dbReference type="Pfam" id="PF04542">
    <property type="entry name" value="Sigma70_r2"/>
    <property type="match status" value="1"/>
</dbReference>
<dbReference type="PANTHER" id="PTHR43133">
    <property type="entry name" value="RNA POLYMERASE ECF-TYPE SIGMA FACTO"/>
    <property type="match status" value="1"/>
</dbReference>
<reference evidence="7 8" key="1">
    <citation type="submission" date="2016-01" db="EMBL/GenBank/DDBJ databases">
        <authorList>
            <person name="Oliw E.H."/>
        </authorList>
    </citation>
    <scope>NUCLEOTIDE SEQUENCE [LARGE SCALE GENOMIC DNA]</scope>
    <source>
        <strain evidence="7 8">Kerr 14</strain>
    </source>
</reference>
<keyword evidence="2" id="KW-0805">Transcription regulation</keyword>
<dbReference type="GO" id="GO:0016987">
    <property type="term" value="F:sigma factor activity"/>
    <property type="evidence" value="ECO:0007669"/>
    <property type="project" value="UniProtKB-KW"/>
</dbReference>
<dbReference type="RefSeq" id="WP_080868152.1">
    <property type="nucleotide sequence ID" value="NZ_LT009733.1"/>
</dbReference>
<dbReference type="InterPro" id="IPR014284">
    <property type="entry name" value="RNA_pol_sigma-70_dom"/>
</dbReference>
<dbReference type="Gene3D" id="1.10.10.10">
    <property type="entry name" value="Winged helix-like DNA-binding domain superfamily/Winged helix DNA-binding domain"/>
    <property type="match status" value="1"/>
</dbReference>
<evidence type="ECO:0000259" key="5">
    <source>
        <dbReference type="Pfam" id="PF04542"/>
    </source>
</evidence>
<feature type="domain" description="RNA polymerase sigma factor 70 region 4 type 2" evidence="6">
    <location>
        <begin position="106"/>
        <end position="157"/>
    </location>
</feature>
<feature type="domain" description="RNA polymerase sigma-70 region 2" evidence="5">
    <location>
        <begin position="16"/>
        <end position="79"/>
    </location>
</feature>
<accession>A0A1S7SF14</accession>
<evidence type="ECO:0000313" key="7">
    <source>
        <dbReference type="EMBL" id="CUX68047.1"/>
    </source>
</evidence>
<dbReference type="Pfam" id="PF08281">
    <property type="entry name" value="Sigma70_r4_2"/>
    <property type="match status" value="1"/>
</dbReference>
<evidence type="ECO:0000313" key="8">
    <source>
        <dbReference type="Proteomes" id="UP000191897"/>
    </source>
</evidence>
<evidence type="ECO:0000259" key="6">
    <source>
        <dbReference type="Pfam" id="PF08281"/>
    </source>
</evidence>
<dbReference type="SUPFAM" id="SSF88659">
    <property type="entry name" value="Sigma3 and sigma4 domains of RNA polymerase sigma factors"/>
    <property type="match status" value="1"/>
</dbReference>
<dbReference type="InterPro" id="IPR007627">
    <property type="entry name" value="RNA_pol_sigma70_r2"/>
</dbReference>
<dbReference type="GO" id="GO:0006352">
    <property type="term" value="P:DNA-templated transcription initiation"/>
    <property type="evidence" value="ECO:0007669"/>
    <property type="project" value="InterPro"/>
</dbReference>
<dbReference type="EMBL" id="FBWC01000042">
    <property type="protein sequence ID" value="CUX68047.1"/>
    <property type="molecule type" value="Genomic_DNA"/>
</dbReference>
<dbReference type="PANTHER" id="PTHR43133:SF25">
    <property type="entry name" value="RNA POLYMERASE SIGMA FACTOR RFAY-RELATED"/>
    <property type="match status" value="1"/>
</dbReference>
<sequence length="173" mass="19424">MKASEHAVLESQVVELIPALRRFSRRFYSSKTDADDLVQETLVKALGNLEKFGAGSSLKSWMFTIMRNTFCTKFQMARREAPGTKDCVALERSVGPSQEEAVRMGELEEAIKRLPRHQRELVIEIALHGESYESVANRTGCALGTLKSRLNRARQHLSEELGLSDEDAAKDNQ</sequence>
<dbReference type="InterPro" id="IPR013325">
    <property type="entry name" value="RNA_pol_sigma_r2"/>
</dbReference>
<dbReference type="GO" id="GO:0003677">
    <property type="term" value="F:DNA binding"/>
    <property type="evidence" value="ECO:0007669"/>
    <property type="project" value="InterPro"/>
</dbReference>
<keyword evidence="4" id="KW-0804">Transcription</keyword>
<proteinExistence type="inferred from homology"/>
<evidence type="ECO:0000256" key="4">
    <source>
        <dbReference type="ARBA" id="ARBA00023163"/>
    </source>
</evidence>
<dbReference type="InterPro" id="IPR013249">
    <property type="entry name" value="RNA_pol_sigma70_r4_t2"/>
</dbReference>
<dbReference type="InterPro" id="IPR013324">
    <property type="entry name" value="RNA_pol_sigma_r3/r4-like"/>
</dbReference>
<protein>
    <submittedName>
        <fullName evidence="7">RNA polymerase, sigma-24 subunit, RpoE</fullName>
    </submittedName>
</protein>
<dbReference type="InterPro" id="IPR036388">
    <property type="entry name" value="WH-like_DNA-bd_sf"/>
</dbReference>
<dbReference type="AlphaFoldDB" id="A0A1S7SF14"/>
<evidence type="ECO:0000256" key="1">
    <source>
        <dbReference type="ARBA" id="ARBA00010641"/>
    </source>
</evidence>
<keyword evidence="3" id="KW-0731">Sigma factor</keyword>
<evidence type="ECO:0000256" key="3">
    <source>
        <dbReference type="ARBA" id="ARBA00023082"/>
    </source>
</evidence>
<dbReference type="Gene3D" id="1.10.1740.10">
    <property type="match status" value="1"/>
</dbReference>
<dbReference type="SUPFAM" id="SSF88946">
    <property type="entry name" value="Sigma2 domain of RNA polymerase sigma factors"/>
    <property type="match status" value="1"/>
</dbReference>
<evidence type="ECO:0000256" key="2">
    <source>
        <dbReference type="ARBA" id="ARBA00023015"/>
    </source>
</evidence>
<gene>
    <name evidence="7" type="ORF">AGR4C_pb30071</name>
</gene>
<comment type="similarity">
    <text evidence="1">Belongs to the sigma-70 factor family. ECF subfamily.</text>
</comment>
<dbReference type="Proteomes" id="UP000191897">
    <property type="component" value="Unassembled WGS sequence"/>
</dbReference>
<organism evidence="7 8">
    <name type="scientific">Agrobacterium tumefaciens str. Kerr 14</name>
    <dbReference type="NCBI Taxonomy" id="1183424"/>
    <lineage>
        <taxon>Bacteria</taxon>
        <taxon>Pseudomonadati</taxon>
        <taxon>Pseudomonadota</taxon>
        <taxon>Alphaproteobacteria</taxon>
        <taxon>Hyphomicrobiales</taxon>
        <taxon>Rhizobiaceae</taxon>
        <taxon>Rhizobium/Agrobacterium group</taxon>
        <taxon>Agrobacterium</taxon>
        <taxon>Agrobacterium tumefaciens complex</taxon>
    </lineage>
</organism>